<evidence type="ECO:0000256" key="2">
    <source>
        <dbReference type="ARBA" id="ARBA00022448"/>
    </source>
</evidence>
<comment type="similarity">
    <text evidence="1">Belongs to the ABC transporter superfamily.</text>
</comment>
<sequence length="240" mass="26348">MIQVKNLTKCFGPAKGGVDDVSLTIEAGETLGLVGESGSGKTTLARLILKLIEPTGGEITYLLGAGNIRRECQIVFQDPQTSLNPRIKIGEAIGEPILIHKLLPNKEIPQRVSELLELVKLPADYSRRWPHELSGGERQRVGIARALSSNPKFVILDEPVSSLDVSIQVEILKLLKELKSALKLTYLFIAHDLSVVGYLSDRVAVMKEGRLVEIGSKENVFQNPQDAYTRRLLASTISLD</sequence>
<protein>
    <submittedName>
        <fullName evidence="6">ABC transporter ATP-binding protein</fullName>
    </submittedName>
</protein>
<dbReference type="GO" id="GO:0016887">
    <property type="term" value="F:ATP hydrolysis activity"/>
    <property type="evidence" value="ECO:0007669"/>
    <property type="project" value="InterPro"/>
</dbReference>
<evidence type="ECO:0000256" key="1">
    <source>
        <dbReference type="ARBA" id="ARBA00005417"/>
    </source>
</evidence>
<dbReference type="GO" id="GO:0055085">
    <property type="term" value="P:transmembrane transport"/>
    <property type="evidence" value="ECO:0007669"/>
    <property type="project" value="UniProtKB-ARBA"/>
</dbReference>
<dbReference type="InterPro" id="IPR017871">
    <property type="entry name" value="ABC_transporter-like_CS"/>
</dbReference>
<evidence type="ECO:0000256" key="4">
    <source>
        <dbReference type="ARBA" id="ARBA00022840"/>
    </source>
</evidence>
<dbReference type="EMBL" id="JACRKR010000030">
    <property type="protein sequence ID" value="MBI5078508.1"/>
    <property type="molecule type" value="Genomic_DNA"/>
</dbReference>
<dbReference type="InterPro" id="IPR050319">
    <property type="entry name" value="ABC_transp_ATP-bind"/>
</dbReference>
<dbReference type="PANTHER" id="PTHR43776">
    <property type="entry name" value="TRANSPORT ATP-BINDING PROTEIN"/>
    <property type="match status" value="1"/>
</dbReference>
<name>A0A9D6UM84_UNCSA</name>
<dbReference type="InterPro" id="IPR003439">
    <property type="entry name" value="ABC_transporter-like_ATP-bd"/>
</dbReference>
<evidence type="ECO:0000259" key="5">
    <source>
        <dbReference type="PROSITE" id="PS50893"/>
    </source>
</evidence>
<dbReference type="AlphaFoldDB" id="A0A9D6UM84"/>
<organism evidence="6 7">
    <name type="scientific">Candidatus Saganbacteria bacterium</name>
    <dbReference type="NCBI Taxonomy" id="2575572"/>
    <lineage>
        <taxon>Bacteria</taxon>
        <taxon>Bacillati</taxon>
        <taxon>Saganbacteria</taxon>
    </lineage>
</organism>
<keyword evidence="2" id="KW-0813">Transport</keyword>
<dbReference type="Gene3D" id="3.40.50.300">
    <property type="entry name" value="P-loop containing nucleotide triphosphate hydrolases"/>
    <property type="match status" value="1"/>
</dbReference>
<dbReference type="Proteomes" id="UP000808761">
    <property type="component" value="Unassembled WGS sequence"/>
</dbReference>
<dbReference type="InterPro" id="IPR003593">
    <property type="entry name" value="AAA+_ATPase"/>
</dbReference>
<keyword evidence="3" id="KW-0547">Nucleotide-binding</keyword>
<dbReference type="SUPFAM" id="SSF52540">
    <property type="entry name" value="P-loop containing nucleoside triphosphate hydrolases"/>
    <property type="match status" value="1"/>
</dbReference>
<comment type="caution">
    <text evidence="6">The sequence shown here is derived from an EMBL/GenBank/DDBJ whole genome shotgun (WGS) entry which is preliminary data.</text>
</comment>
<dbReference type="SMART" id="SM00382">
    <property type="entry name" value="AAA"/>
    <property type="match status" value="1"/>
</dbReference>
<gene>
    <name evidence="6" type="ORF">HZB08_00610</name>
</gene>
<evidence type="ECO:0000313" key="7">
    <source>
        <dbReference type="Proteomes" id="UP000808761"/>
    </source>
</evidence>
<accession>A0A9D6UM84</accession>
<evidence type="ECO:0000256" key="3">
    <source>
        <dbReference type="ARBA" id="ARBA00022741"/>
    </source>
</evidence>
<evidence type="ECO:0000313" key="6">
    <source>
        <dbReference type="EMBL" id="MBI5078508.1"/>
    </source>
</evidence>
<dbReference type="GO" id="GO:0005524">
    <property type="term" value="F:ATP binding"/>
    <property type="evidence" value="ECO:0007669"/>
    <property type="project" value="UniProtKB-KW"/>
</dbReference>
<dbReference type="PANTHER" id="PTHR43776:SF7">
    <property type="entry name" value="D,D-DIPEPTIDE TRANSPORT ATP-BINDING PROTEIN DDPF-RELATED"/>
    <property type="match status" value="1"/>
</dbReference>
<dbReference type="PROSITE" id="PS50893">
    <property type="entry name" value="ABC_TRANSPORTER_2"/>
    <property type="match status" value="1"/>
</dbReference>
<proteinExistence type="inferred from homology"/>
<dbReference type="Pfam" id="PF00005">
    <property type="entry name" value="ABC_tran"/>
    <property type="match status" value="1"/>
</dbReference>
<dbReference type="PROSITE" id="PS00211">
    <property type="entry name" value="ABC_TRANSPORTER_1"/>
    <property type="match status" value="1"/>
</dbReference>
<dbReference type="CDD" id="cd03257">
    <property type="entry name" value="ABC_NikE_OppD_transporters"/>
    <property type="match status" value="1"/>
</dbReference>
<dbReference type="InterPro" id="IPR027417">
    <property type="entry name" value="P-loop_NTPase"/>
</dbReference>
<keyword evidence="4 6" id="KW-0067">ATP-binding</keyword>
<reference evidence="6" key="1">
    <citation type="submission" date="2020-07" db="EMBL/GenBank/DDBJ databases">
        <title>Huge and variable diversity of episymbiotic CPR bacteria and DPANN archaea in groundwater ecosystems.</title>
        <authorList>
            <person name="He C.Y."/>
            <person name="Keren R."/>
            <person name="Whittaker M."/>
            <person name="Farag I.F."/>
            <person name="Doudna J."/>
            <person name="Cate J.H.D."/>
            <person name="Banfield J.F."/>
        </authorList>
    </citation>
    <scope>NUCLEOTIDE SEQUENCE</scope>
    <source>
        <strain evidence="6">NC_groundwater_1860_Pr3_B-0.1um_51_7</strain>
    </source>
</reference>
<feature type="domain" description="ABC transporter" evidence="5">
    <location>
        <begin position="2"/>
        <end position="233"/>
    </location>
</feature>